<organism evidence="2">
    <name type="scientific">marine sediment metagenome</name>
    <dbReference type="NCBI Taxonomy" id="412755"/>
    <lineage>
        <taxon>unclassified sequences</taxon>
        <taxon>metagenomes</taxon>
        <taxon>ecological metagenomes</taxon>
    </lineage>
</organism>
<sequence length="113" mass="12624">VLLSDVIDEDELKTGVRREGIYFGMQGFVVRISLSIQAIMISSVLTSTGYNAELKVQPSSVELGIRSLISIIPIISLALAFISISFYPLYGKKLVEIKEQVEKLHKKKIKKLE</sequence>
<feature type="transmembrane region" description="Helical" evidence="1">
    <location>
        <begin position="21"/>
        <end position="45"/>
    </location>
</feature>
<feature type="transmembrane region" description="Helical" evidence="1">
    <location>
        <begin position="65"/>
        <end position="90"/>
    </location>
</feature>
<protein>
    <recommendedName>
        <fullName evidence="3">Major facilitator superfamily (MFS) profile domain-containing protein</fullName>
    </recommendedName>
</protein>
<proteinExistence type="predicted"/>
<name>X0YT72_9ZZZZ</name>
<reference evidence="2" key="1">
    <citation type="journal article" date="2014" name="Front. Microbiol.">
        <title>High frequency of phylogenetically diverse reductive dehalogenase-homologous genes in deep subseafloor sedimentary metagenomes.</title>
        <authorList>
            <person name="Kawai M."/>
            <person name="Futagami T."/>
            <person name="Toyoda A."/>
            <person name="Takaki Y."/>
            <person name="Nishi S."/>
            <person name="Hori S."/>
            <person name="Arai W."/>
            <person name="Tsubouchi T."/>
            <person name="Morono Y."/>
            <person name="Uchiyama I."/>
            <person name="Ito T."/>
            <person name="Fujiyama A."/>
            <person name="Inagaki F."/>
            <person name="Takami H."/>
        </authorList>
    </citation>
    <scope>NUCLEOTIDE SEQUENCE</scope>
    <source>
        <strain evidence="2">Expedition CK06-06</strain>
    </source>
</reference>
<dbReference type="AlphaFoldDB" id="X0YT72"/>
<accession>X0YT72</accession>
<keyword evidence="1" id="KW-1133">Transmembrane helix</keyword>
<evidence type="ECO:0000256" key="1">
    <source>
        <dbReference type="SAM" id="Phobius"/>
    </source>
</evidence>
<feature type="non-terminal residue" evidence="2">
    <location>
        <position position="1"/>
    </location>
</feature>
<comment type="caution">
    <text evidence="2">The sequence shown here is derived from an EMBL/GenBank/DDBJ whole genome shotgun (WGS) entry which is preliminary data.</text>
</comment>
<evidence type="ECO:0000313" key="2">
    <source>
        <dbReference type="EMBL" id="GAG59754.1"/>
    </source>
</evidence>
<dbReference type="EMBL" id="BART01003671">
    <property type="protein sequence ID" value="GAG59754.1"/>
    <property type="molecule type" value="Genomic_DNA"/>
</dbReference>
<gene>
    <name evidence="2" type="ORF">S01H4_09882</name>
</gene>
<evidence type="ECO:0008006" key="3">
    <source>
        <dbReference type="Google" id="ProtNLM"/>
    </source>
</evidence>
<keyword evidence="1" id="KW-0812">Transmembrane</keyword>
<keyword evidence="1" id="KW-0472">Membrane</keyword>
<dbReference type="Pfam" id="PF13347">
    <property type="entry name" value="MFS_2"/>
    <property type="match status" value="1"/>
</dbReference>